<dbReference type="InterPro" id="IPR038765">
    <property type="entry name" value="Papain-like_cys_pep_sf"/>
</dbReference>
<gene>
    <name evidence="2" type="ORF">FYJ91_08720</name>
</gene>
<evidence type="ECO:0000259" key="1">
    <source>
        <dbReference type="SMART" id="SM00460"/>
    </source>
</evidence>
<dbReference type="RefSeq" id="WP_149521861.1">
    <property type="nucleotide sequence ID" value="NZ_VTOU01000002.1"/>
</dbReference>
<dbReference type="PANTHER" id="PTHR33490:SF1">
    <property type="entry name" value="SLL1233 PROTEIN"/>
    <property type="match status" value="1"/>
</dbReference>
<dbReference type="Gene3D" id="3.10.620.30">
    <property type="match status" value="1"/>
</dbReference>
<reference evidence="2 3" key="1">
    <citation type="submission" date="2019-08" db="EMBL/GenBank/DDBJ databases">
        <authorList>
            <person name="Wang G."/>
            <person name="Xu Z."/>
        </authorList>
    </citation>
    <scope>NUCLEOTIDE SEQUENCE [LARGE SCALE GENOMIC DNA]</scope>
    <source>
        <strain evidence="2 3">ZX</strain>
    </source>
</reference>
<organism evidence="2 3">
    <name type="scientific">Sphingomonas montanisoli</name>
    <dbReference type="NCBI Taxonomy" id="2606412"/>
    <lineage>
        <taxon>Bacteria</taxon>
        <taxon>Pseudomonadati</taxon>
        <taxon>Pseudomonadota</taxon>
        <taxon>Alphaproteobacteria</taxon>
        <taxon>Sphingomonadales</taxon>
        <taxon>Sphingomonadaceae</taxon>
        <taxon>Sphingomonas</taxon>
    </lineage>
</organism>
<dbReference type="Proteomes" id="UP000322077">
    <property type="component" value="Unassembled WGS sequence"/>
</dbReference>
<dbReference type="AlphaFoldDB" id="A0A5D9C7I2"/>
<dbReference type="InterPro" id="IPR013589">
    <property type="entry name" value="Bac_transglu_N"/>
</dbReference>
<dbReference type="PANTHER" id="PTHR33490">
    <property type="entry name" value="BLR5614 PROTEIN-RELATED"/>
    <property type="match status" value="1"/>
</dbReference>
<dbReference type="Pfam" id="PF08379">
    <property type="entry name" value="Bact_transglu_N"/>
    <property type="match status" value="1"/>
</dbReference>
<evidence type="ECO:0000313" key="2">
    <source>
        <dbReference type="EMBL" id="TZG27649.1"/>
    </source>
</evidence>
<feature type="domain" description="Transglutaminase-like" evidence="1">
    <location>
        <begin position="167"/>
        <end position="233"/>
    </location>
</feature>
<accession>A0A5D9C7I2</accession>
<keyword evidence="3" id="KW-1185">Reference proteome</keyword>
<protein>
    <submittedName>
        <fullName evidence="2">Transglutaminase family protein</fullName>
    </submittedName>
</protein>
<sequence length="279" mass="29791">MHLSIQHTTHYRFNRPVLLLPHRLLVTPRGGNELRLIELTIDAGPGVTIDWTDDVFANRVATISFGDPRADLALAITMTVEQDAPAFPIFTIAVDAHSYPFAYSEDDRIDLGALAVASADADAVATWARGFVASDPLALLKDLNAGITPVVAYRVRDEEGTQSPAETLAIGSGSCRDIAALFIEAARHLGFGARAVSGYLHDPEQRPDDPGSTHAWAEVYLPGAGWITFDPTHQRVGDAHLIPVAVARHNGQIMPVTGGYLGAPEDAAGMEVSVRVSAA</sequence>
<dbReference type="Pfam" id="PF01841">
    <property type="entry name" value="Transglut_core"/>
    <property type="match status" value="1"/>
</dbReference>
<name>A0A5D9C7I2_9SPHN</name>
<comment type="caution">
    <text evidence="2">The sequence shown here is derived from an EMBL/GenBank/DDBJ whole genome shotgun (WGS) entry which is preliminary data.</text>
</comment>
<proteinExistence type="predicted"/>
<dbReference type="SMART" id="SM00460">
    <property type="entry name" value="TGc"/>
    <property type="match status" value="1"/>
</dbReference>
<dbReference type="EMBL" id="VTOU01000002">
    <property type="protein sequence ID" value="TZG27649.1"/>
    <property type="molecule type" value="Genomic_DNA"/>
</dbReference>
<dbReference type="SUPFAM" id="SSF54001">
    <property type="entry name" value="Cysteine proteinases"/>
    <property type="match status" value="1"/>
</dbReference>
<evidence type="ECO:0000313" key="3">
    <source>
        <dbReference type="Proteomes" id="UP000322077"/>
    </source>
</evidence>
<dbReference type="InterPro" id="IPR002931">
    <property type="entry name" value="Transglutaminase-like"/>
</dbReference>